<sequence>MKTTAFAIFDVGKTNKKLLLFDEEFHPIEAHSQAFPESVDDDGFPCDNLQQLNDWLLGHWDNLRQRSDLLLKGVNFSGYGASFVHLDAQGQTILPLYNYLKPLSPALLNAFYAEIAAQDGQSPEAFAAATCSPSMGMLNSGLQLYWLAKTQPEVFASIKTSLHLPQYLSYLISGEKFSDYTSIGCHTALWDFQTGAYHPWVKRWGLEEKLAPITKDSIATVLDGIMVGVGLHDSSAALLPYLLKEKEPFLLLSTGTWCINLNPFNDAHLSTDALRCDCLAFLTPKGNPVKASRIFFGREHDHQVERIAKHYGVSADFYQKISGGEEVSIQAGFVPAGMQGTGPVPGIQNETWDFSVCPDAISAYHSLMRGLMNLLKQSIQLVDNGVPTLFVDGGFAKNPLFMNMLAADFPAKKIEALEFHQATALGALMHLKNGQAYPQSKPLFT</sequence>
<evidence type="ECO:0000259" key="4">
    <source>
        <dbReference type="Pfam" id="PF00370"/>
    </source>
</evidence>
<proteinExistence type="inferred from homology"/>
<name>F4L070_HALH1</name>
<keyword evidence="2" id="KW-0808">Transferase</keyword>
<dbReference type="RefSeq" id="WP_013767314.1">
    <property type="nucleotide sequence ID" value="NC_015510.1"/>
</dbReference>
<reference evidence="6 7" key="1">
    <citation type="journal article" date="2011" name="Stand. Genomic Sci.">
        <title>Complete genome sequence of Haliscomenobacter hydrossis type strain (O).</title>
        <authorList>
            <consortium name="US DOE Joint Genome Institute (JGI-PGF)"/>
            <person name="Daligault H."/>
            <person name="Lapidus A."/>
            <person name="Zeytun A."/>
            <person name="Nolan M."/>
            <person name="Lucas S."/>
            <person name="Del Rio T.G."/>
            <person name="Tice H."/>
            <person name="Cheng J.F."/>
            <person name="Tapia R."/>
            <person name="Han C."/>
            <person name="Goodwin L."/>
            <person name="Pitluck S."/>
            <person name="Liolios K."/>
            <person name="Pagani I."/>
            <person name="Ivanova N."/>
            <person name="Huntemann M."/>
            <person name="Mavromatis K."/>
            <person name="Mikhailova N."/>
            <person name="Pati A."/>
            <person name="Chen A."/>
            <person name="Palaniappan K."/>
            <person name="Land M."/>
            <person name="Hauser L."/>
            <person name="Brambilla E.M."/>
            <person name="Rohde M."/>
            <person name="Verbarg S."/>
            <person name="Goker M."/>
            <person name="Bristow J."/>
            <person name="Eisen J.A."/>
            <person name="Markowitz V."/>
            <person name="Hugenholtz P."/>
            <person name="Kyrpides N.C."/>
            <person name="Klenk H.P."/>
            <person name="Woyke T."/>
        </authorList>
    </citation>
    <scope>NUCLEOTIDE SEQUENCE [LARGE SCALE GENOMIC DNA]</scope>
    <source>
        <strain evidence="7">ATCC 27775 / DSM 1100 / LMG 10767 / O</strain>
    </source>
</reference>
<dbReference type="PANTHER" id="PTHR10196">
    <property type="entry name" value="SUGAR KINASE"/>
    <property type="match status" value="1"/>
</dbReference>
<feature type="domain" description="Carbohydrate kinase FGGY N-terminal" evidence="4">
    <location>
        <begin position="8"/>
        <end position="202"/>
    </location>
</feature>
<dbReference type="InterPro" id="IPR049382">
    <property type="entry name" value="FGGY_C_2"/>
</dbReference>
<dbReference type="Proteomes" id="UP000008461">
    <property type="component" value="Chromosome"/>
</dbReference>
<dbReference type="Gene3D" id="3.30.420.40">
    <property type="match status" value="2"/>
</dbReference>
<evidence type="ECO:0000256" key="3">
    <source>
        <dbReference type="ARBA" id="ARBA00022777"/>
    </source>
</evidence>
<evidence type="ECO:0000256" key="2">
    <source>
        <dbReference type="ARBA" id="ARBA00022679"/>
    </source>
</evidence>
<feature type="domain" description="Carbohydrate kinase FGGY C-terminal" evidence="5">
    <location>
        <begin position="247"/>
        <end position="433"/>
    </location>
</feature>
<dbReference type="GO" id="GO:0005829">
    <property type="term" value="C:cytosol"/>
    <property type="evidence" value="ECO:0007669"/>
    <property type="project" value="TreeGrafter"/>
</dbReference>
<dbReference type="HOGENOM" id="CLU_034535_0_0_10"/>
<dbReference type="InterPro" id="IPR043129">
    <property type="entry name" value="ATPase_NBD"/>
</dbReference>
<evidence type="ECO:0000256" key="1">
    <source>
        <dbReference type="ARBA" id="ARBA00009156"/>
    </source>
</evidence>
<dbReference type="EMBL" id="CP002691">
    <property type="protein sequence ID" value="AEE52779.1"/>
    <property type="molecule type" value="Genomic_DNA"/>
</dbReference>
<gene>
    <name evidence="6" type="ordered locus">Halhy_4951</name>
</gene>
<comment type="similarity">
    <text evidence="1">Belongs to the FGGY kinase family.</text>
</comment>
<dbReference type="Pfam" id="PF00370">
    <property type="entry name" value="FGGY_N"/>
    <property type="match status" value="1"/>
</dbReference>
<keyword evidence="3 6" id="KW-0418">Kinase</keyword>
<dbReference type="GO" id="GO:0006071">
    <property type="term" value="P:glycerol metabolic process"/>
    <property type="evidence" value="ECO:0007669"/>
    <property type="project" value="TreeGrafter"/>
</dbReference>
<dbReference type="AlphaFoldDB" id="F4L070"/>
<dbReference type="InterPro" id="IPR018484">
    <property type="entry name" value="FGGY_N"/>
</dbReference>
<evidence type="ECO:0000313" key="7">
    <source>
        <dbReference type="Proteomes" id="UP000008461"/>
    </source>
</evidence>
<dbReference type="KEGG" id="hhy:Halhy_4951"/>
<evidence type="ECO:0000313" key="6">
    <source>
        <dbReference type="EMBL" id="AEE52779.1"/>
    </source>
</evidence>
<dbReference type="CDD" id="cd07772">
    <property type="entry name" value="ASKHA_NBD_FGGY_NaCK-like"/>
    <property type="match status" value="1"/>
</dbReference>
<dbReference type="eggNOG" id="COG1070">
    <property type="taxonomic scope" value="Bacteria"/>
</dbReference>
<dbReference type="STRING" id="760192.Halhy_4951"/>
<dbReference type="PANTHER" id="PTHR10196:SF69">
    <property type="entry name" value="GLYCEROL KINASE"/>
    <property type="match status" value="1"/>
</dbReference>
<protein>
    <submittedName>
        <fullName evidence="6">Carbohydrate kinase, FGGY</fullName>
    </submittedName>
</protein>
<dbReference type="OrthoDB" id="9786272at2"/>
<evidence type="ECO:0000259" key="5">
    <source>
        <dbReference type="Pfam" id="PF21546"/>
    </source>
</evidence>
<dbReference type="SUPFAM" id="SSF53067">
    <property type="entry name" value="Actin-like ATPase domain"/>
    <property type="match status" value="2"/>
</dbReference>
<keyword evidence="7" id="KW-1185">Reference proteome</keyword>
<reference key="2">
    <citation type="submission" date="2011-04" db="EMBL/GenBank/DDBJ databases">
        <title>Complete sequence of chromosome of Haliscomenobacter hydrossis DSM 1100.</title>
        <authorList>
            <consortium name="US DOE Joint Genome Institute (JGI-PGF)"/>
            <person name="Lucas S."/>
            <person name="Han J."/>
            <person name="Lapidus A."/>
            <person name="Bruce D."/>
            <person name="Goodwin L."/>
            <person name="Pitluck S."/>
            <person name="Peters L."/>
            <person name="Kyrpides N."/>
            <person name="Mavromatis K."/>
            <person name="Ivanova N."/>
            <person name="Ovchinnikova G."/>
            <person name="Pagani I."/>
            <person name="Daligault H."/>
            <person name="Detter J.C."/>
            <person name="Han C."/>
            <person name="Land M."/>
            <person name="Hauser L."/>
            <person name="Markowitz V."/>
            <person name="Cheng J.-F."/>
            <person name="Hugenholtz P."/>
            <person name="Woyke T."/>
            <person name="Wu D."/>
            <person name="Verbarg S."/>
            <person name="Frueling A."/>
            <person name="Brambilla E."/>
            <person name="Klenk H.-P."/>
            <person name="Eisen J.A."/>
        </authorList>
    </citation>
    <scope>NUCLEOTIDE SEQUENCE</scope>
    <source>
        <strain>DSM 1100</strain>
    </source>
</reference>
<dbReference type="GO" id="GO:0004370">
    <property type="term" value="F:glycerol kinase activity"/>
    <property type="evidence" value="ECO:0007669"/>
    <property type="project" value="TreeGrafter"/>
</dbReference>
<accession>F4L070</accession>
<organism evidence="6 7">
    <name type="scientific">Haliscomenobacter hydrossis (strain ATCC 27775 / DSM 1100 / LMG 10767 / O)</name>
    <dbReference type="NCBI Taxonomy" id="760192"/>
    <lineage>
        <taxon>Bacteria</taxon>
        <taxon>Pseudomonadati</taxon>
        <taxon>Bacteroidota</taxon>
        <taxon>Saprospiria</taxon>
        <taxon>Saprospirales</taxon>
        <taxon>Haliscomenobacteraceae</taxon>
        <taxon>Haliscomenobacter</taxon>
    </lineage>
</organism>
<dbReference type="Pfam" id="PF21546">
    <property type="entry name" value="FGGY_C_2"/>
    <property type="match status" value="1"/>
</dbReference>